<dbReference type="InterPro" id="IPR026287">
    <property type="entry name" value="SoFic-like"/>
</dbReference>
<dbReference type="Proteomes" id="UP000177605">
    <property type="component" value="Unassembled WGS sequence"/>
</dbReference>
<dbReference type="EMBL" id="MGJM01000002">
    <property type="protein sequence ID" value="OGN07235.1"/>
    <property type="molecule type" value="Genomic_DNA"/>
</dbReference>
<organism evidence="5 6">
    <name type="scientific">Candidatus Yanofskybacteria bacterium RIFCSPHIGHO2_01_FULL_48_25b</name>
    <dbReference type="NCBI Taxonomy" id="1802672"/>
    <lineage>
        <taxon>Bacteria</taxon>
        <taxon>Candidatus Yanofskyibacteriota</taxon>
    </lineage>
</organism>
<reference evidence="5 6" key="1">
    <citation type="journal article" date="2016" name="Nat. Commun.">
        <title>Thousands of microbial genomes shed light on interconnected biogeochemical processes in an aquifer system.</title>
        <authorList>
            <person name="Anantharaman K."/>
            <person name="Brown C.T."/>
            <person name="Hug L.A."/>
            <person name="Sharon I."/>
            <person name="Castelle C.J."/>
            <person name="Probst A.J."/>
            <person name="Thomas B.C."/>
            <person name="Singh A."/>
            <person name="Wilkins M.J."/>
            <person name="Karaoz U."/>
            <person name="Brodie E.L."/>
            <person name="Williams K.H."/>
            <person name="Hubbard S.S."/>
            <person name="Banfield J.F."/>
        </authorList>
    </citation>
    <scope>NUCLEOTIDE SEQUENCE [LARGE SCALE GENOMIC DNA]</scope>
</reference>
<feature type="binding site" evidence="1">
    <location>
        <position position="76"/>
    </location>
    <ligand>
        <name>ATP</name>
        <dbReference type="ChEBI" id="CHEBI:30616"/>
    </ligand>
</feature>
<dbReference type="Gene3D" id="1.10.3290.10">
    <property type="entry name" value="Fido-like domain"/>
    <property type="match status" value="1"/>
</dbReference>
<feature type="active site" evidence="2">
    <location>
        <position position="208"/>
    </location>
</feature>
<keyword evidence="1" id="KW-0547">Nucleotide-binding</keyword>
<keyword evidence="1" id="KW-0067">ATP-binding</keyword>
<dbReference type="AlphaFoldDB" id="A0A1F8F276"/>
<evidence type="ECO:0000313" key="5">
    <source>
        <dbReference type="EMBL" id="OGN07235.1"/>
    </source>
</evidence>
<evidence type="ECO:0000256" key="1">
    <source>
        <dbReference type="PIRSR" id="PIRSR038925-1"/>
    </source>
</evidence>
<dbReference type="PIRSF" id="PIRSF038925">
    <property type="entry name" value="AMP-prot_trans"/>
    <property type="match status" value="1"/>
</dbReference>
<evidence type="ECO:0000313" key="6">
    <source>
        <dbReference type="Proteomes" id="UP000177605"/>
    </source>
</evidence>
<gene>
    <name evidence="5" type="ORF">A2669_00525</name>
</gene>
<comment type="caution">
    <text evidence="5">The sequence shown here is derived from an EMBL/GenBank/DDBJ whole genome shotgun (WGS) entry which is preliminary data.</text>
</comment>
<protein>
    <recommendedName>
        <fullName evidence="4">Fido domain-containing protein</fullName>
    </recommendedName>
</protein>
<feature type="domain" description="Fido" evidence="4">
    <location>
        <begin position="122"/>
        <end position="272"/>
    </location>
</feature>
<dbReference type="Pfam" id="PF02661">
    <property type="entry name" value="Fic"/>
    <property type="match status" value="1"/>
</dbReference>
<feature type="binding site" evidence="1">
    <location>
        <position position="208"/>
    </location>
    <ligand>
        <name>ATP</name>
        <dbReference type="ChEBI" id="CHEBI:30616"/>
    </ligand>
</feature>
<dbReference type="InterPro" id="IPR003812">
    <property type="entry name" value="Fido"/>
</dbReference>
<feature type="binding site" evidence="3">
    <location>
        <begin position="212"/>
        <end position="219"/>
    </location>
    <ligand>
        <name>ATP</name>
        <dbReference type="ChEBI" id="CHEBI:30616"/>
    </ligand>
</feature>
<sequence>MKIGNFIQQTGGFKAFVPEQFPPAKSMDLSSSAERIHTKASFMLGKLDGITNLLPDLDFFIFMYVRKEAALSSQIEGTKATMINAIEAETELTADLPSDVSDILHYIEAMNYGLKKLEEIPLSLRLIKEVHKVLLTGARVDHFADPGNFRTSQNWIGGGSPATARFVPPPPSEVMRAMGDIELFMHKDNEISTLVKAALIHAQFETVHPFLDGNGRTGRLLMTFYLCQQGLLERPVLYLSEYFKRNREAYFDLLNGYHNKGEVEPWIKFFLEGVADVAEKAIATSKSINSLREEDIVKVSALGGKRVKSALKLLQNLYTLPIVDAKKVEQWTGLSRPSANALIKEFVRLGILEQRDKKEVYRRRFEYKRYLSMFTSE</sequence>
<dbReference type="PANTHER" id="PTHR13504:SF38">
    <property type="entry name" value="FIDO DOMAIN-CONTAINING PROTEIN"/>
    <property type="match status" value="1"/>
</dbReference>
<dbReference type="PANTHER" id="PTHR13504">
    <property type="entry name" value="FIDO DOMAIN-CONTAINING PROTEIN DDB_G0283145"/>
    <property type="match status" value="1"/>
</dbReference>
<dbReference type="PROSITE" id="PS51459">
    <property type="entry name" value="FIDO"/>
    <property type="match status" value="1"/>
</dbReference>
<proteinExistence type="predicted"/>
<feature type="binding site" evidence="1">
    <location>
        <position position="250"/>
    </location>
    <ligand>
        <name>ATP</name>
        <dbReference type="ChEBI" id="CHEBI:30616"/>
    </ligand>
</feature>
<dbReference type="InterPro" id="IPR036597">
    <property type="entry name" value="Fido-like_dom_sf"/>
</dbReference>
<accession>A0A1F8F276</accession>
<evidence type="ECO:0000259" key="4">
    <source>
        <dbReference type="PROSITE" id="PS51459"/>
    </source>
</evidence>
<dbReference type="Pfam" id="PF13784">
    <property type="entry name" value="Fic_N"/>
    <property type="match status" value="1"/>
</dbReference>
<feature type="binding site" evidence="3">
    <location>
        <position position="259"/>
    </location>
    <ligand>
        <name>ATP</name>
        <dbReference type="ChEBI" id="CHEBI:30616"/>
    </ligand>
</feature>
<evidence type="ECO:0000256" key="2">
    <source>
        <dbReference type="PIRSR" id="PIRSR640198-1"/>
    </source>
</evidence>
<dbReference type="GO" id="GO:0005524">
    <property type="term" value="F:ATP binding"/>
    <property type="evidence" value="ECO:0007669"/>
    <property type="project" value="UniProtKB-KW"/>
</dbReference>
<dbReference type="InterPro" id="IPR025758">
    <property type="entry name" value="Fic/DOC_N"/>
</dbReference>
<dbReference type="InterPro" id="IPR040198">
    <property type="entry name" value="Fido_containing"/>
</dbReference>
<dbReference type="SUPFAM" id="SSF140931">
    <property type="entry name" value="Fic-like"/>
    <property type="match status" value="1"/>
</dbReference>
<evidence type="ECO:0000256" key="3">
    <source>
        <dbReference type="PIRSR" id="PIRSR640198-2"/>
    </source>
</evidence>
<feature type="binding site" evidence="1">
    <location>
        <begin position="213"/>
        <end position="219"/>
    </location>
    <ligand>
        <name>ATP</name>
        <dbReference type="ChEBI" id="CHEBI:30616"/>
    </ligand>
</feature>
<name>A0A1F8F276_9BACT</name>